<evidence type="ECO:0000259" key="2">
    <source>
        <dbReference type="Pfam" id="PF00656"/>
    </source>
</evidence>
<feature type="domain" description="Peptidase C14 caspase" evidence="2">
    <location>
        <begin position="228"/>
        <end position="359"/>
    </location>
</feature>
<evidence type="ECO:0000313" key="3">
    <source>
        <dbReference type="EMBL" id="KAG8469853.1"/>
    </source>
</evidence>
<keyword evidence="4" id="KW-1185">Reference proteome</keyword>
<dbReference type="Proteomes" id="UP000751190">
    <property type="component" value="Unassembled WGS sequence"/>
</dbReference>
<protein>
    <recommendedName>
        <fullName evidence="2">Peptidase C14 caspase domain-containing protein</fullName>
    </recommendedName>
</protein>
<organism evidence="3 4">
    <name type="scientific">Diacronema lutheri</name>
    <name type="common">Unicellular marine alga</name>
    <name type="synonym">Monochrysis lutheri</name>
    <dbReference type="NCBI Taxonomy" id="2081491"/>
    <lineage>
        <taxon>Eukaryota</taxon>
        <taxon>Haptista</taxon>
        <taxon>Haptophyta</taxon>
        <taxon>Pavlovophyceae</taxon>
        <taxon>Pavlovales</taxon>
        <taxon>Pavlovaceae</taxon>
        <taxon>Diacronema</taxon>
    </lineage>
</organism>
<dbReference type="EMBL" id="JAGTXO010000002">
    <property type="protein sequence ID" value="KAG8469853.1"/>
    <property type="molecule type" value="Genomic_DNA"/>
</dbReference>
<feature type="region of interest" description="Disordered" evidence="1">
    <location>
        <begin position="145"/>
        <end position="175"/>
    </location>
</feature>
<name>A0A8J6CJE6_DIALT</name>
<dbReference type="Pfam" id="PF00656">
    <property type="entry name" value="Peptidase_C14"/>
    <property type="match status" value="1"/>
</dbReference>
<dbReference type="GO" id="GO:0004197">
    <property type="term" value="F:cysteine-type endopeptidase activity"/>
    <property type="evidence" value="ECO:0007669"/>
    <property type="project" value="InterPro"/>
</dbReference>
<feature type="region of interest" description="Disordered" evidence="1">
    <location>
        <begin position="82"/>
        <end position="108"/>
    </location>
</feature>
<comment type="caution">
    <text evidence="3">The sequence shown here is derived from an EMBL/GenBank/DDBJ whole genome shotgun (WGS) entry which is preliminary data.</text>
</comment>
<accession>A0A8J6CJE6</accession>
<gene>
    <name evidence="3" type="ORF">KFE25_006308</name>
</gene>
<proteinExistence type="predicted"/>
<reference evidence="3" key="1">
    <citation type="submission" date="2021-05" db="EMBL/GenBank/DDBJ databases">
        <title>The genome of the haptophyte Pavlova lutheri (Diacronema luteri, Pavlovales) - a model for lipid biosynthesis in eukaryotic algae.</title>
        <authorList>
            <person name="Hulatt C.J."/>
            <person name="Posewitz M.C."/>
        </authorList>
    </citation>
    <scope>NUCLEOTIDE SEQUENCE</scope>
    <source>
        <strain evidence="3">NIVA-4/92</strain>
    </source>
</reference>
<sequence length="479" mass="51045">MPTVAQLKVAAGVLGGGERPLASDGKAVWAAHVLATLESASRDALKQAGAELGITDARAHGNANAAATWRSAIAEAVAPHAVDAGRTSTPPNPALPAATQPRSPPDDLATLTLNELKERARRLGIDDPLGHKGHKETWRAAIEGHPAFGPSSASTSAASASSPAPTAAPARDLSAPPLEDGGVALLIGASQDPINLAGVSRKELTGIDFRARYVPRRASALASRGSNALPDVLRDVQTMKRFFEARELPGVHVHTSFVGKDESGALTRVAFRSKLNRMLATAGKRVFILYFAGHGSGDAAHRGALVVEDGVITFEDLLECWEAKPIGARRSQYFIVIADSCHSGALRDSLAKLDKARKDVLNMAVQAACGADELSAGGVFTETFTGKQRTPAVHFEWQKIFEDQRPTCSECGAFFTESCRQCRRIHRDMGYPRSKEDVQHPAFFCTWKCEQTGPPAVPVSSAALRFFKRDRTAPRGAKP</sequence>
<evidence type="ECO:0000313" key="4">
    <source>
        <dbReference type="Proteomes" id="UP000751190"/>
    </source>
</evidence>
<dbReference type="Gene3D" id="3.40.50.1460">
    <property type="match status" value="1"/>
</dbReference>
<feature type="compositionally biased region" description="Low complexity" evidence="1">
    <location>
        <begin position="150"/>
        <end position="170"/>
    </location>
</feature>
<dbReference type="AlphaFoldDB" id="A0A8J6CJE6"/>
<dbReference type="InterPro" id="IPR011600">
    <property type="entry name" value="Pept_C14_caspase"/>
</dbReference>
<evidence type="ECO:0000256" key="1">
    <source>
        <dbReference type="SAM" id="MobiDB-lite"/>
    </source>
</evidence>
<dbReference type="GO" id="GO:0006508">
    <property type="term" value="P:proteolysis"/>
    <property type="evidence" value="ECO:0007669"/>
    <property type="project" value="InterPro"/>
</dbReference>